<reference evidence="4 5" key="1">
    <citation type="submission" date="2015-04" db="EMBL/GenBank/DDBJ databases">
        <authorList>
            <person name="Heijne W.H."/>
            <person name="Fedorova N.D."/>
            <person name="Nierman W.C."/>
            <person name="Vollebregt A.W."/>
            <person name="Zhao Z."/>
            <person name="Wu L."/>
            <person name="Kumar M."/>
            <person name="Stam H."/>
            <person name="van den Berg M.A."/>
            <person name="Pel H.J."/>
        </authorList>
    </citation>
    <scope>NUCLEOTIDE SEQUENCE [LARGE SCALE GENOMIC DNA]</scope>
    <source>
        <strain evidence="4 5">CBS 393.64</strain>
    </source>
</reference>
<dbReference type="InterPro" id="IPR036380">
    <property type="entry name" value="Isochorismatase-like_sf"/>
</dbReference>
<feature type="domain" description="Isochorismatase-like" evidence="2">
    <location>
        <begin position="2"/>
        <end position="139"/>
    </location>
</feature>
<feature type="non-terminal residue" evidence="4">
    <location>
        <position position="1"/>
    </location>
</feature>
<dbReference type="Gene3D" id="1.20.58.1700">
    <property type="match status" value="1"/>
</dbReference>
<evidence type="ECO:0000256" key="1">
    <source>
        <dbReference type="ARBA" id="ARBA00006336"/>
    </source>
</evidence>
<dbReference type="InterPro" id="IPR000868">
    <property type="entry name" value="Isochorismatase-like_dom"/>
</dbReference>
<keyword evidence="5" id="KW-1185">Reference proteome</keyword>
<comment type="similarity">
    <text evidence="1">Belongs to the isochorismatase family.</text>
</comment>
<dbReference type="OrthoDB" id="167809at2759"/>
<gene>
    <name evidence="4" type="ORF">T310_4930</name>
</gene>
<evidence type="ECO:0000259" key="2">
    <source>
        <dbReference type="Pfam" id="PF00857"/>
    </source>
</evidence>
<name>A0A0F4YS00_RASE3</name>
<dbReference type="RefSeq" id="XP_013327636.1">
    <property type="nucleotide sequence ID" value="XM_013472182.1"/>
</dbReference>
<dbReference type="InterPro" id="IPR023631">
    <property type="entry name" value="Amidase_dom"/>
</dbReference>
<dbReference type="Gene3D" id="3.90.1300.10">
    <property type="entry name" value="Amidase signature (AS) domain"/>
    <property type="match status" value="1"/>
</dbReference>
<protein>
    <recommendedName>
        <fullName evidence="6">Allophanate hydrolase</fullName>
    </recommendedName>
</protein>
<sequence>VIHTREGHQPDLADLPAAKRLRQISAPDGHHTMGIGDRGPMGRLLIRGEYGHDIIDELTPRPGELVIDKPGKGSFWGTGFHRALLARGITHLLVTGVTTECCVTTTLRECNDRGYECCLLTDCTAGFDAQMVQTAMDTICGQDGLFGYVGQSSDLLSFSDQANTPPATPPTTAESYLPSIQELRQRYQSGLEDPVRIVNLVFDRIEEYQKTDPAVWVSTRPREDCVAAAQALSAKYAGQALPPLFGIPFGVKDNIDVQGIRTTAACEKYAYVAQSHAFAVQLLLEAGALYIGKLNMDQLATGLSGCRSPYGAPRCVYSKDHIAGGSSSGSAVAVAAGLVSFALGTDTAGSGRIPAAFNGVVGLKPTKGTISARGVVPACKSLDTISITAPTLSDARTVWLILDQHDPHDPYAKVPSSLPTWHIDFRGPRTGGFKFAIPPPSVLETCSKPYQEQFARSVQLLRSCGGSLVKIDYTPVQAAGELLYNASLLYERIASIGSEFLLANLDALHPTTRALFQAALYRKIEPWTVFRDQDLQRRYTRQVQRIFDPLAGGSIDVLLVPTAPCHPTMQEMERDPLGLNSTLGTFTHAANVLDLCGVSVNAGWIEETGLPFGVTFLGGMGYDGKILDIAAVFVEKIKGRKTDK</sequence>
<evidence type="ECO:0000313" key="5">
    <source>
        <dbReference type="Proteomes" id="UP000053958"/>
    </source>
</evidence>
<dbReference type="PANTHER" id="PTHR11895:SF169">
    <property type="entry name" value="GLUTAMYL-TRNA(GLN) AMIDOTRANSFERASE"/>
    <property type="match status" value="1"/>
</dbReference>
<organism evidence="4 5">
    <name type="scientific">Rasamsonia emersonii (strain ATCC 16479 / CBS 393.64 / IMI 116815)</name>
    <dbReference type="NCBI Taxonomy" id="1408163"/>
    <lineage>
        <taxon>Eukaryota</taxon>
        <taxon>Fungi</taxon>
        <taxon>Dikarya</taxon>
        <taxon>Ascomycota</taxon>
        <taxon>Pezizomycotina</taxon>
        <taxon>Eurotiomycetes</taxon>
        <taxon>Eurotiomycetidae</taxon>
        <taxon>Eurotiales</taxon>
        <taxon>Trichocomaceae</taxon>
        <taxon>Rasamsonia</taxon>
    </lineage>
</organism>
<dbReference type="Gene3D" id="3.40.50.850">
    <property type="entry name" value="Isochorismatase-like"/>
    <property type="match status" value="1"/>
</dbReference>
<dbReference type="AlphaFoldDB" id="A0A0F4YS00"/>
<dbReference type="STRING" id="1408163.A0A0F4YS00"/>
<dbReference type="GeneID" id="25317277"/>
<dbReference type="SUPFAM" id="SSF75304">
    <property type="entry name" value="Amidase signature (AS) enzymes"/>
    <property type="match status" value="1"/>
</dbReference>
<dbReference type="Pfam" id="PF00857">
    <property type="entry name" value="Isochorismatase"/>
    <property type="match status" value="1"/>
</dbReference>
<dbReference type="InterPro" id="IPR000120">
    <property type="entry name" value="Amidase"/>
</dbReference>
<evidence type="ECO:0000313" key="4">
    <source>
        <dbReference type="EMBL" id="KKA21024.1"/>
    </source>
</evidence>
<evidence type="ECO:0008006" key="6">
    <source>
        <dbReference type="Google" id="ProtNLM"/>
    </source>
</evidence>
<dbReference type="InterPro" id="IPR036928">
    <property type="entry name" value="AS_sf"/>
</dbReference>
<accession>A0A0F4YS00</accession>
<dbReference type="PANTHER" id="PTHR11895">
    <property type="entry name" value="TRANSAMIDASE"/>
    <property type="match status" value="1"/>
</dbReference>
<dbReference type="CDD" id="cd00431">
    <property type="entry name" value="cysteine_hydrolases"/>
    <property type="match status" value="1"/>
</dbReference>
<dbReference type="Pfam" id="PF01425">
    <property type="entry name" value="Amidase"/>
    <property type="match status" value="1"/>
</dbReference>
<feature type="domain" description="Amidase" evidence="3">
    <location>
        <begin position="197"/>
        <end position="627"/>
    </location>
</feature>
<dbReference type="GO" id="GO:0003824">
    <property type="term" value="F:catalytic activity"/>
    <property type="evidence" value="ECO:0007669"/>
    <property type="project" value="InterPro"/>
</dbReference>
<dbReference type="SUPFAM" id="SSF52499">
    <property type="entry name" value="Isochorismatase-like hydrolases"/>
    <property type="match status" value="1"/>
</dbReference>
<comment type="caution">
    <text evidence="4">The sequence shown here is derived from an EMBL/GenBank/DDBJ whole genome shotgun (WGS) entry which is preliminary data.</text>
</comment>
<dbReference type="EMBL" id="LASV01000209">
    <property type="protein sequence ID" value="KKA21024.1"/>
    <property type="molecule type" value="Genomic_DNA"/>
</dbReference>
<proteinExistence type="inferred from homology"/>
<dbReference type="Proteomes" id="UP000053958">
    <property type="component" value="Unassembled WGS sequence"/>
</dbReference>
<evidence type="ECO:0000259" key="3">
    <source>
        <dbReference type="Pfam" id="PF01425"/>
    </source>
</evidence>